<gene>
    <name evidence="1" type="ORF">G0P99_10790</name>
</gene>
<evidence type="ECO:0000313" key="1">
    <source>
        <dbReference type="EMBL" id="NDW45447.1"/>
    </source>
</evidence>
<comment type="caution">
    <text evidence="1">The sequence shown here is derived from an EMBL/GenBank/DDBJ whole genome shotgun (WGS) entry which is preliminary data.</text>
</comment>
<dbReference type="EMBL" id="JAAGOX010000014">
    <property type="protein sequence ID" value="NDW45447.1"/>
    <property type="molecule type" value="Genomic_DNA"/>
</dbReference>
<protein>
    <recommendedName>
        <fullName evidence="2">Arylsulfatase</fullName>
    </recommendedName>
</protein>
<sequence length="206" mass="21790">MTDLTLFHTADVHCATFDALAARIAPDARLAHVVRPDWLARAQGSIGDDLAAEIIHTIAAAPGSLCTCTTIGAVAAEAGAIRIDWPMMQTAARCGGEVLLVFCLESTEVPSGELLREAFRQEGRSPRYRTLALPELWSMFTEGDSDGFARAIATRIDAELDLWPDIACVVLAQASMAGAAGYTRATVPVLSSPELALRAALGLLSP</sequence>
<name>A0A6B2NS70_9RHOB</name>
<dbReference type="RefSeq" id="WP_164129634.1">
    <property type="nucleotide sequence ID" value="NZ_JAAGOX010000014.1"/>
</dbReference>
<accession>A0A6B2NS70</accession>
<evidence type="ECO:0008006" key="2">
    <source>
        <dbReference type="Google" id="ProtNLM"/>
    </source>
</evidence>
<dbReference type="AlphaFoldDB" id="A0A6B2NS70"/>
<proteinExistence type="predicted"/>
<reference evidence="1" key="1">
    <citation type="submission" date="2020-02" db="EMBL/GenBank/DDBJ databases">
        <title>Delineation of the pyrene-degrading pathway in Roseobacter clade bacteria by genomic analysis.</title>
        <authorList>
            <person name="Zhou H."/>
            <person name="Wang H."/>
        </authorList>
    </citation>
    <scope>NUCLEOTIDE SEQUENCE</scope>
    <source>
        <strain evidence="1">PrR005</strain>
    </source>
</reference>
<organism evidence="1">
    <name type="scientific">Ruegeria sp. PrR005</name>
    <dbReference type="NCBI Taxonomy" id="2706882"/>
    <lineage>
        <taxon>Bacteria</taxon>
        <taxon>Pseudomonadati</taxon>
        <taxon>Pseudomonadota</taxon>
        <taxon>Alphaproteobacteria</taxon>
        <taxon>Rhodobacterales</taxon>
        <taxon>Roseobacteraceae</taxon>
        <taxon>Ruegeria</taxon>
    </lineage>
</organism>